<protein>
    <submittedName>
        <fullName evidence="2">Chondroitin AC alginate lyase</fullName>
    </submittedName>
</protein>
<proteinExistence type="predicted"/>
<accession>A0A8H5KP61</accession>
<keyword evidence="1" id="KW-0732">Signal</keyword>
<dbReference type="AlphaFoldDB" id="A0A8H5KP61"/>
<dbReference type="GO" id="GO:0016829">
    <property type="term" value="F:lyase activity"/>
    <property type="evidence" value="ECO:0007669"/>
    <property type="project" value="UniProtKB-KW"/>
</dbReference>
<organism evidence="2 3">
    <name type="scientific">Fusarium pseudoanthophilum</name>
    <dbReference type="NCBI Taxonomy" id="48495"/>
    <lineage>
        <taxon>Eukaryota</taxon>
        <taxon>Fungi</taxon>
        <taxon>Dikarya</taxon>
        <taxon>Ascomycota</taxon>
        <taxon>Pezizomycotina</taxon>
        <taxon>Sordariomycetes</taxon>
        <taxon>Hypocreomycetidae</taxon>
        <taxon>Hypocreales</taxon>
        <taxon>Nectriaceae</taxon>
        <taxon>Fusarium</taxon>
        <taxon>Fusarium fujikuroi species complex</taxon>
    </lineage>
</organism>
<evidence type="ECO:0000256" key="1">
    <source>
        <dbReference type="SAM" id="SignalP"/>
    </source>
</evidence>
<name>A0A8H5KP61_9HYPO</name>
<dbReference type="InterPro" id="IPR008929">
    <property type="entry name" value="Chondroitin_lyas"/>
</dbReference>
<feature type="chain" id="PRO_5034003344" evidence="1">
    <location>
        <begin position="17"/>
        <end position="410"/>
    </location>
</feature>
<dbReference type="SUPFAM" id="SSF48230">
    <property type="entry name" value="Chondroitin AC/alginate lyase"/>
    <property type="match status" value="1"/>
</dbReference>
<gene>
    <name evidence="2" type="ORF">FPANT_10394</name>
</gene>
<comment type="caution">
    <text evidence="2">The sequence shown here is derived from an EMBL/GenBank/DDBJ whole genome shotgun (WGS) entry which is preliminary data.</text>
</comment>
<keyword evidence="3" id="KW-1185">Reference proteome</keyword>
<evidence type="ECO:0000313" key="3">
    <source>
        <dbReference type="Proteomes" id="UP000544095"/>
    </source>
</evidence>
<dbReference type="EMBL" id="JAAOAR010000590">
    <property type="protein sequence ID" value="KAF5577452.1"/>
    <property type="molecule type" value="Genomic_DNA"/>
</dbReference>
<keyword evidence="2" id="KW-0456">Lyase</keyword>
<evidence type="ECO:0000313" key="2">
    <source>
        <dbReference type="EMBL" id="KAF5577452.1"/>
    </source>
</evidence>
<dbReference type="Proteomes" id="UP000544095">
    <property type="component" value="Unassembled WGS sequence"/>
</dbReference>
<sequence>MKLLTFSFLLISGVTGLVQDVPSINAAIPYVPWTEGMKRKPSDFNHPGLWHSHNDLEVMRNGVLKGLDPWKSGYEQFANSSFSQSSYKMNGPYAVISRGSISNYTSFANDARAAYHNAIMSNCDTTGYITKDQGHWDRSTTILDAWGTNLTNIIGTDRSLLIGIEGTLFANAAEIMRWEGGWTEVGAKWQGGQGFSIQLYWLFLRQSLIIGQANYGIASIKALMDYAVYLEDVSAYNFALWSWKNDWCAGIDATINSKTGQNSESGRDQGHVMSGLGWLALAARTSKTQGYDLFGYGNNLLLKGAEYAAKYNLNETVPYDSKWRRCESVLVNGPWQNISEFNRGIVQEVSGVVKKAPAVWDLLYYMSESKGLNNPWTTKAKEAYDAAGGEVVTGGDMPGFGDLLWATSGK</sequence>
<feature type="signal peptide" evidence="1">
    <location>
        <begin position="1"/>
        <end position="16"/>
    </location>
</feature>
<reference evidence="2 3" key="1">
    <citation type="submission" date="2020-05" db="EMBL/GenBank/DDBJ databases">
        <title>Identification and distribution of gene clusters putatively required for synthesis of sphingolipid metabolism inhibitors in phylogenetically diverse species of the filamentous fungus Fusarium.</title>
        <authorList>
            <person name="Kim H.-S."/>
            <person name="Busman M."/>
            <person name="Brown D.W."/>
            <person name="Divon H."/>
            <person name="Uhlig S."/>
            <person name="Proctor R.H."/>
        </authorList>
    </citation>
    <scope>NUCLEOTIDE SEQUENCE [LARGE SCALE GENOMIC DNA]</scope>
    <source>
        <strain evidence="2 3">NRRL 25211</strain>
    </source>
</reference>